<dbReference type="SMART" id="SM00116">
    <property type="entry name" value="CBS"/>
    <property type="match status" value="2"/>
</dbReference>
<dbReference type="InterPro" id="IPR000644">
    <property type="entry name" value="CBS_dom"/>
</dbReference>
<dbReference type="InterPro" id="IPR046342">
    <property type="entry name" value="CBS_dom_sf"/>
</dbReference>
<evidence type="ECO:0000313" key="4">
    <source>
        <dbReference type="EMBL" id="GLY69566.1"/>
    </source>
</evidence>
<organism evidence="4 5">
    <name type="scientific">Amycolatopsis taiwanensis</name>
    <dbReference type="NCBI Taxonomy" id="342230"/>
    <lineage>
        <taxon>Bacteria</taxon>
        <taxon>Bacillati</taxon>
        <taxon>Actinomycetota</taxon>
        <taxon>Actinomycetes</taxon>
        <taxon>Pseudonocardiales</taxon>
        <taxon>Pseudonocardiaceae</taxon>
        <taxon>Amycolatopsis</taxon>
    </lineage>
</organism>
<gene>
    <name evidence="4" type="ORF">Atai01_61850</name>
</gene>
<feature type="domain" description="CBS" evidence="3">
    <location>
        <begin position="68"/>
        <end position="123"/>
    </location>
</feature>
<protein>
    <recommendedName>
        <fullName evidence="3">CBS domain-containing protein</fullName>
    </recommendedName>
</protein>
<dbReference type="Proteomes" id="UP001165136">
    <property type="component" value="Unassembled WGS sequence"/>
</dbReference>
<evidence type="ECO:0000259" key="3">
    <source>
        <dbReference type="PROSITE" id="PS51371"/>
    </source>
</evidence>
<dbReference type="RefSeq" id="WP_285489076.1">
    <property type="nucleotide sequence ID" value="NZ_BSTI01000017.1"/>
</dbReference>
<evidence type="ECO:0000256" key="1">
    <source>
        <dbReference type="ARBA" id="ARBA00023122"/>
    </source>
</evidence>
<dbReference type="EMBL" id="BSTI01000017">
    <property type="protein sequence ID" value="GLY69566.1"/>
    <property type="molecule type" value="Genomic_DNA"/>
</dbReference>
<evidence type="ECO:0000256" key="2">
    <source>
        <dbReference type="PROSITE-ProRule" id="PRU00703"/>
    </source>
</evidence>
<dbReference type="AlphaFoldDB" id="A0A9W6R501"/>
<reference evidence="4" key="1">
    <citation type="submission" date="2023-03" db="EMBL/GenBank/DDBJ databases">
        <title>Amycolatopsis taiwanensis NBRC 103393.</title>
        <authorList>
            <person name="Ichikawa N."/>
            <person name="Sato H."/>
            <person name="Tonouchi N."/>
        </authorList>
    </citation>
    <scope>NUCLEOTIDE SEQUENCE</scope>
    <source>
        <strain evidence="4">NBRC 103393</strain>
    </source>
</reference>
<dbReference type="PROSITE" id="PS51371">
    <property type="entry name" value="CBS"/>
    <property type="match status" value="2"/>
</dbReference>
<dbReference type="PANTHER" id="PTHR43080">
    <property type="entry name" value="CBS DOMAIN-CONTAINING PROTEIN CBSX3, MITOCHONDRIAL"/>
    <property type="match status" value="1"/>
</dbReference>
<comment type="caution">
    <text evidence="4">The sequence shown here is derived from an EMBL/GenBank/DDBJ whole genome shotgun (WGS) entry which is preliminary data.</text>
</comment>
<dbReference type="SUPFAM" id="SSF54631">
    <property type="entry name" value="CBS-domain pair"/>
    <property type="match status" value="1"/>
</dbReference>
<keyword evidence="1 2" id="KW-0129">CBS domain</keyword>
<name>A0A9W6R501_9PSEU</name>
<dbReference type="Gene3D" id="3.10.580.10">
    <property type="entry name" value="CBS-domain"/>
    <property type="match status" value="1"/>
</dbReference>
<evidence type="ECO:0000313" key="5">
    <source>
        <dbReference type="Proteomes" id="UP001165136"/>
    </source>
</evidence>
<accession>A0A9W6R501</accession>
<sequence length="187" mass="20564">MHAWEIMSKPVVRVNLSTLVREASALLIRHGVAALPVVNADNQVVGIFTEADALRCGEHLEDVVEAFMTSPVKVVPMDTDVDQIARHMLTDRLRSVPVVKDGVLVGIVSRRDLLRPFVRQDDAIEAQLRSVLADYAGDRDRWHVHVTDGVAVVSGEFEDEAERRVIALLAKCVPGVVCTELRSQAPA</sequence>
<feature type="domain" description="CBS" evidence="3">
    <location>
        <begin position="7"/>
        <end position="63"/>
    </location>
</feature>
<dbReference type="PANTHER" id="PTHR43080:SF2">
    <property type="entry name" value="CBS DOMAIN-CONTAINING PROTEIN"/>
    <property type="match status" value="1"/>
</dbReference>
<dbReference type="InterPro" id="IPR051257">
    <property type="entry name" value="Diverse_CBS-Domain"/>
</dbReference>
<keyword evidence="5" id="KW-1185">Reference proteome</keyword>
<dbReference type="InterPro" id="IPR007055">
    <property type="entry name" value="BON_dom"/>
</dbReference>
<dbReference type="Pfam" id="PF00571">
    <property type="entry name" value="CBS"/>
    <property type="match status" value="2"/>
</dbReference>
<proteinExistence type="predicted"/>
<dbReference type="Pfam" id="PF04972">
    <property type="entry name" value="BON"/>
    <property type="match status" value="1"/>
</dbReference>